<comment type="subunit">
    <text evidence="5">Monomer.</text>
</comment>
<evidence type="ECO:0000256" key="7">
    <source>
        <dbReference type="ARBA" id="ARBA00022723"/>
    </source>
</evidence>
<evidence type="ECO:0000313" key="16">
    <source>
        <dbReference type="Proteomes" id="UP001249959"/>
    </source>
</evidence>
<dbReference type="SMART" id="SM00849">
    <property type="entry name" value="Lactamase_B"/>
    <property type="match status" value="1"/>
</dbReference>
<comment type="catalytic activity">
    <reaction evidence="1">
        <text>a beta-lactam + H2O = a substituted beta-amino acid</text>
        <dbReference type="Rhea" id="RHEA:20401"/>
        <dbReference type="ChEBI" id="CHEBI:15377"/>
        <dbReference type="ChEBI" id="CHEBI:35627"/>
        <dbReference type="ChEBI" id="CHEBI:140347"/>
        <dbReference type="EC" id="3.5.2.6"/>
    </reaction>
</comment>
<dbReference type="NCBIfam" id="NF033088">
    <property type="entry name" value="bla_subclass_B1"/>
    <property type="match status" value="1"/>
</dbReference>
<dbReference type="Proteomes" id="UP001249959">
    <property type="component" value="Unassembled WGS sequence"/>
</dbReference>
<dbReference type="PANTHER" id="PTHR42951">
    <property type="entry name" value="METALLO-BETA-LACTAMASE DOMAIN-CONTAINING"/>
    <property type="match status" value="1"/>
</dbReference>
<comment type="cofactor">
    <cofactor evidence="2">
        <name>Zn(2+)</name>
        <dbReference type="ChEBI" id="CHEBI:29105"/>
    </cofactor>
</comment>
<evidence type="ECO:0000256" key="8">
    <source>
        <dbReference type="ARBA" id="ARBA00022729"/>
    </source>
</evidence>
<dbReference type="PANTHER" id="PTHR42951:SF4">
    <property type="entry name" value="ACYL-COENZYME A THIOESTERASE MBLAC2"/>
    <property type="match status" value="1"/>
</dbReference>
<keyword evidence="12" id="KW-0046">Antibiotic resistance</keyword>
<keyword evidence="16" id="KW-1185">Reference proteome</keyword>
<feature type="chain" id="PRO_5045961271" description="beta-lactamase" evidence="13">
    <location>
        <begin position="18"/>
        <end position="240"/>
    </location>
</feature>
<proteinExistence type="inferred from homology"/>
<dbReference type="CDD" id="cd16302">
    <property type="entry name" value="CcrA-like_MBL-B1"/>
    <property type="match status" value="1"/>
</dbReference>
<dbReference type="InterPro" id="IPR001018">
    <property type="entry name" value="Beta-lactamase_class-B_CS"/>
</dbReference>
<organism evidence="15 16">
    <name type="scientific">Aquirufa regiilacus</name>
    <dbReference type="NCBI Taxonomy" id="3024868"/>
    <lineage>
        <taxon>Bacteria</taxon>
        <taxon>Pseudomonadati</taxon>
        <taxon>Bacteroidota</taxon>
        <taxon>Cytophagia</taxon>
        <taxon>Cytophagales</taxon>
        <taxon>Flectobacillaceae</taxon>
        <taxon>Aquirufa</taxon>
    </lineage>
</organism>
<evidence type="ECO:0000256" key="5">
    <source>
        <dbReference type="ARBA" id="ARBA00011245"/>
    </source>
</evidence>
<comment type="subcellular location">
    <subcellularLocation>
        <location evidence="3">Periplasm</location>
    </subcellularLocation>
</comment>
<dbReference type="Pfam" id="PF00753">
    <property type="entry name" value="Lactamase_B"/>
    <property type="match status" value="1"/>
</dbReference>
<dbReference type="InterPro" id="IPR036866">
    <property type="entry name" value="RibonucZ/Hydroxyglut_hydro"/>
</dbReference>
<keyword evidence="9" id="KW-0574">Periplasm</keyword>
<evidence type="ECO:0000313" key="15">
    <source>
        <dbReference type="EMBL" id="MDU0809279.1"/>
    </source>
</evidence>
<comment type="caution">
    <text evidence="15">The sequence shown here is derived from an EMBL/GenBank/DDBJ whole genome shotgun (WGS) entry which is preliminary data.</text>
</comment>
<evidence type="ECO:0000256" key="4">
    <source>
        <dbReference type="ARBA" id="ARBA00005250"/>
    </source>
</evidence>
<keyword evidence="11" id="KW-0862">Zinc</keyword>
<evidence type="ECO:0000256" key="11">
    <source>
        <dbReference type="ARBA" id="ARBA00022833"/>
    </source>
</evidence>
<dbReference type="RefSeq" id="WP_315574492.1">
    <property type="nucleotide sequence ID" value="NZ_JARDXH010000001.1"/>
</dbReference>
<dbReference type="SUPFAM" id="SSF56281">
    <property type="entry name" value="Metallo-hydrolase/oxidoreductase"/>
    <property type="match status" value="1"/>
</dbReference>
<evidence type="ECO:0000256" key="13">
    <source>
        <dbReference type="SAM" id="SignalP"/>
    </source>
</evidence>
<evidence type="ECO:0000256" key="9">
    <source>
        <dbReference type="ARBA" id="ARBA00022764"/>
    </source>
</evidence>
<dbReference type="EMBL" id="JAVNWW010000004">
    <property type="protein sequence ID" value="MDU0809279.1"/>
    <property type="molecule type" value="Genomic_DNA"/>
</dbReference>
<comment type="similarity">
    <text evidence="4">Belongs to the metallo-beta-lactamase superfamily. Class-B beta-lactamase family.</text>
</comment>
<evidence type="ECO:0000256" key="2">
    <source>
        <dbReference type="ARBA" id="ARBA00001947"/>
    </source>
</evidence>
<gene>
    <name evidence="15" type="primary">bla</name>
    <name evidence="15" type="ORF">PQG45_09555</name>
</gene>
<dbReference type="Gene3D" id="3.60.15.10">
    <property type="entry name" value="Ribonuclease Z/Hydroxyacylglutathione hydrolase-like"/>
    <property type="match status" value="1"/>
</dbReference>
<reference evidence="15 16" key="1">
    <citation type="submission" date="2023-09" db="EMBL/GenBank/DDBJ databases">
        <title>Aquirufa genomes.</title>
        <authorList>
            <person name="Pitt A."/>
        </authorList>
    </citation>
    <scope>NUCLEOTIDE SEQUENCE [LARGE SCALE GENOMIC DNA]</scope>
    <source>
        <strain evidence="15 16">LEOWEIH-7C</strain>
    </source>
</reference>
<feature type="domain" description="Metallo-beta-lactamase" evidence="14">
    <location>
        <begin position="52"/>
        <end position="221"/>
    </location>
</feature>
<evidence type="ECO:0000259" key="14">
    <source>
        <dbReference type="SMART" id="SM00849"/>
    </source>
</evidence>
<dbReference type="InterPro" id="IPR050855">
    <property type="entry name" value="NDM-1-like"/>
</dbReference>
<sequence length="240" mass="26359">MKRLLYALLMLSFGAVAQQKLYTSDRLTITTLSENSFVHTSFLQTDDFGKVACNGLIVRSGHEVAIFDTPTDDPSSQELIRWVQDVLKCKIVAIVPTHFHNDCLGGLATFHAVGIPSLANEKTIELATQHQMTVPQKGFAENTRIALEGKEVLIRFFGEGHTRDNVVAYFPAEEVLFGGCLIKELGATKGFLGDANLLAWSETVSKTQAAYPIVKHVVPGHGATGDAKLLDYTRQLFLRP</sequence>
<accession>A0ABU3TTU8</accession>
<protein>
    <recommendedName>
        <fullName evidence="6">beta-lactamase</fullName>
        <ecNumber evidence="6">3.5.2.6</ecNumber>
    </recommendedName>
</protein>
<evidence type="ECO:0000256" key="6">
    <source>
        <dbReference type="ARBA" id="ARBA00012865"/>
    </source>
</evidence>
<dbReference type="PROSITE" id="PS00744">
    <property type="entry name" value="BETA_LACTAMASE_B_2"/>
    <property type="match status" value="1"/>
</dbReference>
<name>A0ABU3TTU8_9BACT</name>
<dbReference type="InterPro" id="IPR001279">
    <property type="entry name" value="Metallo-B-lactamas"/>
</dbReference>
<keyword evidence="7" id="KW-0479">Metal-binding</keyword>
<feature type="signal peptide" evidence="13">
    <location>
        <begin position="1"/>
        <end position="17"/>
    </location>
</feature>
<keyword evidence="10 15" id="KW-0378">Hydrolase</keyword>
<evidence type="ECO:0000256" key="10">
    <source>
        <dbReference type="ARBA" id="ARBA00022801"/>
    </source>
</evidence>
<dbReference type="GO" id="GO:0008800">
    <property type="term" value="F:beta-lactamase activity"/>
    <property type="evidence" value="ECO:0007669"/>
    <property type="project" value="UniProtKB-EC"/>
</dbReference>
<evidence type="ECO:0000256" key="3">
    <source>
        <dbReference type="ARBA" id="ARBA00004418"/>
    </source>
</evidence>
<dbReference type="EC" id="3.5.2.6" evidence="6"/>
<evidence type="ECO:0000256" key="1">
    <source>
        <dbReference type="ARBA" id="ARBA00001526"/>
    </source>
</evidence>
<dbReference type="InterPro" id="IPR058199">
    <property type="entry name" value="BlaB//VIM/IMP-1"/>
</dbReference>
<keyword evidence="8 13" id="KW-0732">Signal</keyword>
<evidence type="ECO:0000256" key="12">
    <source>
        <dbReference type="ARBA" id="ARBA00023251"/>
    </source>
</evidence>